<organism evidence="1">
    <name type="scientific">marine metagenome</name>
    <dbReference type="NCBI Taxonomy" id="408172"/>
    <lineage>
        <taxon>unclassified sequences</taxon>
        <taxon>metagenomes</taxon>
        <taxon>ecological metagenomes</taxon>
    </lineage>
</organism>
<name>A0A381W1K1_9ZZZZ</name>
<gene>
    <name evidence="1" type="ORF">METZ01_LOCUS98627</name>
</gene>
<dbReference type="Gene3D" id="3.90.1170.40">
    <property type="entry name" value="Molybdopterin biosynthesis MoaE subunit"/>
    <property type="match status" value="1"/>
</dbReference>
<feature type="non-terminal residue" evidence="1">
    <location>
        <position position="1"/>
    </location>
</feature>
<protein>
    <recommendedName>
        <fullName evidence="2">Molybdopterin synthase catalytic subunit</fullName>
    </recommendedName>
</protein>
<proteinExistence type="predicted"/>
<dbReference type="SUPFAM" id="SSF54690">
    <property type="entry name" value="Molybdopterin synthase subunit MoaE"/>
    <property type="match status" value="1"/>
</dbReference>
<dbReference type="EMBL" id="UINC01010274">
    <property type="protein sequence ID" value="SVA45773.1"/>
    <property type="molecule type" value="Genomic_DNA"/>
</dbReference>
<evidence type="ECO:0008006" key="2">
    <source>
        <dbReference type="Google" id="ProtNLM"/>
    </source>
</evidence>
<reference evidence="1" key="1">
    <citation type="submission" date="2018-05" db="EMBL/GenBank/DDBJ databases">
        <authorList>
            <person name="Lanie J.A."/>
            <person name="Ng W.-L."/>
            <person name="Kazmierczak K.M."/>
            <person name="Andrzejewski T.M."/>
            <person name="Davidsen T.M."/>
            <person name="Wayne K.J."/>
            <person name="Tettelin H."/>
            <person name="Glass J.I."/>
            <person name="Rusch D."/>
            <person name="Podicherti R."/>
            <person name="Tsui H.-C.T."/>
            <person name="Winkler M.E."/>
        </authorList>
    </citation>
    <scope>NUCLEOTIDE SEQUENCE</scope>
</reference>
<dbReference type="AlphaFoldDB" id="A0A381W1K1"/>
<dbReference type="InterPro" id="IPR003448">
    <property type="entry name" value="Mopterin_biosynth_MoaE"/>
</dbReference>
<dbReference type="PANTHER" id="PTHR23404">
    <property type="entry name" value="MOLYBDOPTERIN SYNTHASE RELATED"/>
    <property type="match status" value="1"/>
</dbReference>
<dbReference type="GO" id="GO:0006777">
    <property type="term" value="P:Mo-molybdopterin cofactor biosynthetic process"/>
    <property type="evidence" value="ECO:0007669"/>
    <property type="project" value="InterPro"/>
</dbReference>
<dbReference type="InterPro" id="IPR036563">
    <property type="entry name" value="MoaE_sf"/>
</dbReference>
<dbReference type="Pfam" id="PF02391">
    <property type="entry name" value="MoaE"/>
    <property type="match status" value="1"/>
</dbReference>
<accession>A0A381W1K1</accession>
<sequence length="163" mass="18263">LYSSGRRRMNLFKLSAESLRPENFREHLCDPACGGFSTFEGWVRNQNEGREVMELEYQAYEPLAVKEGCRIVTEASQRYGSSNALCVHRVGDLAIGELAVWVGVSAPHRDAAFAACRFIIDEVKHRVPIWKKEHYSDGNSGWVNCEACAEQAANSRVSSSRHA</sequence>
<dbReference type="CDD" id="cd00756">
    <property type="entry name" value="MoaE"/>
    <property type="match status" value="1"/>
</dbReference>
<evidence type="ECO:0000313" key="1">
    <source>
        <dbReference type="EMBL" id="SVA45773.1"/>
    </source>
</evidence>